<reference evidence="1" key="1">
    <citation type="submission" date="2019-08" db="EMBL/GenBank/DDBJ databases">
        <authorList>
            <person name="Kucharzyk K."/>
            <person name="Murdoch R.W."/>
            <person name="Higgins S."/>
            <person name="Loffler F."/>
        </authorList>
    </citation>
    <scope>NUCLEOTIDE SEQUENCE</scope>
</reference>
<dbReference type="EMBL" id="VSSQ01073988">
    <property type="protein sequence ID" value="MPN24970.1"/>
    <property type="molecule type" value="Genomic_DNA"/>
</dbReference>
<sequence>MRGDDQRHTRAHRVAGGVADDRQVFTGQQPQIQRSGDAGQPVEHLVDELPAGETLGLKLAADAHPGHTAAHRRRDRGIEMVLHLHRATDRCVGIEQNRIVRQAHFTQPRCMATMPPVRFFHWTSRQPTSVINSARLRWSGQARIDSTR</sequence>
<organism evidence="1">
    <name type="scientific">bioreactor metagenome</name>
    <dbReference type="NCBI Taxonomy" id="1076179"/>
    <lineage>
        <taxon>unclassified sequences</taxon>
        <taxon>metagenomes</taxon>
        <taxon>ecological metagenomes</taxon>
    </lineage>
</organism>
<proteinExistence type="predicted"/>
<name>A0A645GFT1_9ZZZZ</name>
<evidence type="ECO:0000313" key="1">
    <source>
        <dbReference type="EMBL" id="MPN24970.1"/>
    </source>
</evidence>
<protein>
    <submittedName>
        <fullName evidence="1">Uncharacterized protein</fullName>
    </submittedName>
</protein>
<accession>A0A645GFT1</accession>
<comment type="caution">
    <text evidence="1">The sequence shown here is derived from an EMBL/GenBank/DDBJ whole genome shotgun (WGS) entry which is preliminary data.</text>
</comment>
<gene>
    <name evidence="1" type="ORF">SDC9_172376</name>
</gene>
<dbReference type="AlphaFoldDB" id="A0A645GFT1"/>